<sequence length="259" mass="30966">MSIDEDELRERLQEGIETNNKRFLINALVYCYHHSEDDLQDAERQFDVGRGEVIVASGSFSEIFEQMRYELRTKGLEFALVWVVGNMFQYFGTDKRHQIITMVEICEMDRLVSNNQFIQANIHLCSYLGQYLKEQNDEQDSNLYYRIQTARDEEVFSEQQERLAQFLRDVRNDAAHNFWLETEWSFVIHEFAGIVAITLLDDVLRDLGITSWPVEPNLSWGNVFRVIEDEFGFEWDEDEREWSDIPREKYQREYSWSYS</sequence>
<feature type="domain" description="DUF4145" evidence="1">
    <location>
        <begin position="114"/>
        <end position="184"/>
    </location>
</feature>
<keyword evidence="3" id="KW-1185">Reference proteome</keyword>
<dbReference type="AlphaFoldDB" id="M0EF03"/>
<name>M0EF03_9EURY</name>
<comment type="caution">
    <text evidence="2">The sequence shown here is derived from an EMBL/GenBank/DDBJ whole genome shotgun (WGS) entry which is preliminary data.</text>
</comment>
<evidence type="ECO:0000313" key="3">
    <source>
        <dbReference type="Proteomes" id="UP000011509"/>
    </source>
</evidence>
<protein>
    <recommendedName>
        <fullName evidence="1">DUF4145 domain-containing protein</fullName>
    </recommendedName>
</protein>
<proteinExistence type="predicted"/>
<dbReference type="EMBL" id="AOJL01000048">
    <property type="protein sequence ID" value="ELZ45638.1"/>
    <property type="molecule type" value="Genomic_DNA"/>
</dbReference>
<dbReference type="OrthoDB" id="351332at2157"/>
<evidence type="ECO:0000259" key="1">
    <source>
        <dbReference type="Pfam" id="PF13643"/>
    </source>
</evidence>
<dbReference type="Pfam" id="PF13643">
    <property type="entry name" value="DUF4145"/>
    <property type="match status" value="1"/>
</dbReference>
<dbReference type="RefSeq" id="WP_006113918.1">
    <property type="nucleotide sequence ID" value="NZ_AOJL01000048.1"/>
</dbReference>
<accession>M0EF03</accession>
<gene>
    <name evidence="2" type="ORF">C464_11990</name>
</gene>
<reference evidence="2 3" key="1">
    <citation type="journal article" date="2014" name="PLoS Genet.">
        <title>Phylogenetically driven sequencing of extremely halophilic archaea reveals strategies for static and dynamic osmo-response.</title>
        <authorList>
            <person name="Becker E.A."/>
            <person name="Seitzer P.M."/>
            <person name="Tritt A."/>
            <person name="Larsen D."/>
            <person name="Krusor M."/>
            <person name="Yao A.I."/>
            <person name="Wu D."/>
            <person name="Madern D."/>
            <person name="Eisen J.A."/>
            <person name="Darling A.E."/>
            <person name="Facciotti M.T."/>
        </authorList>
    </citation>
    <scope>NUCLEOTIDE SEQUENCE [LARGE SCALE GENOMIC DNA]</scope>
    <source>
        <strain evidence="2 3">DSM 10284</strain>
    </source>
</reference>
<dbReference type="InterPro" id="IPR025285">
    <property type="entry name" value="DUF4145"/>
</dbReference>
<evidence type="ECO:0000313" key="2">
    <source>
        <dbReference type="EMBL" id="ELZ45638.1"/>
    </source>
</evidence>
<organism evidence="2 3">
    <name type="scientific">Halorubrum coriense DSM 10284</name>
    <dbReference type="NCBI Taxonomy" id="1227466"/>
    <lineage>
        <taxon>Archaea</taxon>
        <taxon>Methanobacteriati</taxon>
        <taxon>Methanobacteriota</taxon>
        <taxon>Stenosarchaea group</taxon>
        <taxon>Halobacteria</taxon>
        <taxon>Halobacteriales</taxon>
        <taxon>Haloferacaceae</taxon>
        <taxon>Halorubrum</taxon>
    </lineage>
</organism>
<dbReference type="Proteomes" id="UP000011509">
    <property type="component" value="Unassembled WGS sequence"/>
</dbReference>